<reference evidence="2" key="1">
    <citation type="journal article" date="2019" name="Int. J. Syst. Evol. Microbiol.">
        <title>The Global Catalogue of Microorganisms (GCM) 10K type strain sequencing project: providing services to taxonomists for standard genome sequencing and annotation.</title>
        <authorList>
            <consortium name="The Broad Institute Genomics Platform"/>
            <consortium name="The Broad Institute Genome Sequencing Center for Infectious Disease"/>
            <person name="Wu L."/>
            <person name="Ma J."/>
        </authorList>
    </citation>
    <scope>NUCLEOTIDE SEQUENCE [LARGE SCALE GENOMIC DNA]</scope>
    <source>
        <strain evidence="2">JCM 5062</strain>
    </source>
</reference>
<name>A0ABP6AHY5_9ACTN</name>
<comment type="caution">
    <text evidence="1">The sequence shown here is derived from an EMBL/GenBank/DDBJ whole genome shotgun (WGS) entry which is preliminary data.</text>
</comment>
<accession>A0ABP6AHY5</accession>
<organism evidence="1 2">
    <name type="scientific">Streptomyces gobitricini</name>
    <dbReference type="NCBI Taxonomy" id="68211"/>
    <lineage>
        <taxon>Bacteria</taxon>
        <taxon>Bacillati</taxon>
        <taxon>Actinomycetota</taxon>
        <taxon>Actinomycetes</taxon>
        <taxon>Kitasatosporales</taxon>
        <taxon>Streptomycetaceae</taxon>
        <taxon>Streptomyces</taxon>
    </lineage>
</organism>
<keyword evidence="2" id="KW-1185">Reference proteome</keyword>
<dbReference type="EMBL" id="BAAASR010000041">
    <property type="protein sequence ID" value="GAA2515742.1"/>
    <property type="molecule type" value="Genomic_DNA"/>
</dbReference>
<gene>
    <name evidence="1" type="ORF">GCM10010393_56060</name>
</gene>
<evidence type="ECO:0000313" key="2">
    <source>
        <dbReference type="Proteomes" id="UP001499942"/>
    </source>
</evidence>
<protein>
    <submittedName>
        <fullName evidence="1">Uncharacterized protein</fullName>
    </submittedName>
</protein>
<dbReference type="Proteomes" id="UP001499942">
    <property type="component" value="Unassembled WGS sequence"/>
</dbReference>
<proteinExistence type="predicted"/>
<sequence length="56" mass="6211">MEASIVAVRRGMERQYGTRVSVHPWGRSVRGEGRAGAGQAVPLPEWDFSITSRKRA</sequence>
<evidence type="ECO:0000313" key="1">
    <source>
        <dbReference type="EMBL" id="GAA2515742.1"/>
    </source>
</evidence>